<gene>
    <name evidence="2" type="ORF">TCARB_1259</name>
</gene>
<dbReference type="InterPro" id="IPR002716">
    <property type="entry name" value="PIN_dom"/>
</dbReference>
<evidence type="ECO:0000313" key="3">
    <source>
        <dbReference type="Proteomes" id="UP000266720"/>
    </source>
</evidence>
<proteinExistence type="predicted"/>
<dbReference type="STRING" id="697581.TCARB_1259"/>
<dbReference type="KEGG" id="tcb:TCARB_1259"/>
<accession>A0A3G1A829</accession>
<dbReference type="EMBL" id="CP007493">
    <property type="protein sequence ID" value="AJB42305.1"/>
    <property type="molecule type" value="Genomic_DNA"/>
</dbReference>
<protein>
    <recommendedName>
        <fullName evidence="1">PIN domain-containing protein</fullName>
    </recommendedName>
</protein>
<dbReference type="Proteomes" id="UP000266720">
    <property type="component" value="Chromosome"/>
</dbReference>
<dbReference type="RefSeq" id="WP_020961867.1">
    <property type="nucleotide sequence ID" value="NZ_CP007493.1"/>
</dbReference>
<evidence type="ECO:0000259" key="1">
    <source>
        <dbReference type="Pfam" id="PF01850"/>
    </source>
</evidence>
<dbReference type="SUPFAM" id="SSF88723">
    <property type="entry name" value="PIN domain-like"/>
    <property type="match status" value="1"/>
</dbReference>
<name>A0A3G1A829_9CREN</name>
<reference evidence="3" key="1">
    <citation type="book" date="2010" name="EXTREMOPHILES" publisher="0:0-0">
        <title>Complete genome sequences of ten hyperthermophilic archaea reveal their metabolic capabilities and possible ecological roles.</title>
        <editorList>
            <person name="?"/>
        </editorList>
        <authorList>
            <person name="Ravin N.V."/>
            <person name="Mardanov A.V."/>
            <person name="Bonch-Osmolovskaya E.A."/>
            <person name="Skryabin K.G."/>
        </authorList>
    </citation>
    <scope>NUCLEOTIDE SEQUENCE [LARGE SCALE GENOMIC DNA]</scope>
    <source>
        <strain evidence="3">1505</strain>
    </source>
</reference>
<feature type="domain" description="PIN" evidence="1">
    <location>
        <begin position="4"/>
        <end position="118"/>
    </location>
</feature>
<dbReference type="Gene3D" id="3.40.50.1010">
    <property type="entry name" value="5'-nuclease"/>
    <property type="match status" value="1"/>
</dbReference>
<dbReference type="AlphaFoldDB" id="A0A3G1A829"/>
<sequence length="149" mass="16563">MKSYVLDTSVIVEKIIRNSPYREKVEQLFSAQRSGTVKLFAAIPTLSETLYIASRIYQLAGVKNANEEALNYISWLKTKITPVNIDEETAIVAGELKKQLGLALADCFVIAVAQKIGGLALFLKRESEMVAKEQLISKLPVKFLSEETL</sequence>
<dbReference type="Pfam" id="PF01850">
    <property type="entry name" value="PIN"/>
    <property type="match status" value="1"/>
</dbReference>
<dbReference type="InterPro" id="IPR029060">
    <property type="entry name" value="PIN-like_dom_sf"/>
</dbReference>
<organism evidence="2 3">
    <name type="scientific">Thermofilum adornatum 1505</name>
    <dbReference type="NCBI Taxonomy" id="697581"/>
    <lineage>
        <taxon>Archaea</taxon>
        <taxon>Thermoproteota</taxon>
        <taxon>Thermoprotei</taxon>
        <taxon>Thermofilales</taxon>
        <taxon>Thermofilaceae</taxon>
        <taxon>Thermofilum</taxon>
    </lineage>
</organism>
<evidence type="ECO:0000313" key="2">
    <source>
        <dbReference type="EMBL" id="AJB42305.1"/>
    </source>
</evidence>
<dbReference type="GeneID" id="16572819"/>